<keyword evidence="3" id="KW-1185">Reference proteome</keyword>
<evidence type="ECO:0000259" key="1">
    <source>
        <dbReference type="PROSITE" id="PS51819"/>
    </source>
</evidence>
<feature type="domain" description="VOC" evidence="1">
    <location>
        <begin position="4"/>
        <end position="116"/>
    </location>
</feature>
<protein>
    <recommendedName>
        <fullName evidence="1">VOC domain-containing protein</fullName>
    </recommendedName>
</protein>
<organism evidence="2 3">
    <name type="scientific">Amycolatopsis japonica</name>
    <dbReference type="NCBI Taxonomy" id="208439"/>
    <lineage>
        <taxon>Bacteria</taxon>
        <taxon>Bacillati</taxon>
        <taxon>Actinomycetota</taxon>
        <taxon>Actinomycetes</taxon>
        <taxon>Pseudonocardiales</taxon>
        <taxon>Pseudonocardiaceae</taxon>
        <taxon>Amycolatopsis</taxon>
        <taxon>Amycolatopsis japonica group</taxon>
    </lineage>
</organism>
<dbReference type="PANTHER" id="PTHR35908">
    <property type="entry name" value="HYPOTHETICAL FUSION PROTEIN"/>
    <property type="match status" value="1"/>
</dbReference>
<dbReference type="RefSeq" id="WP_038509994.1">
    <property type="nucleotide sequence ID" value="NZ_CP008953.1"/>
</dbReference>
<sequence length="118" mass="13090">MGIELGMITIDCADPRGLAAFWTKALEVEVDQDHGGEFLILHAKKENGPVFAFQRVPEERVGKNRVHVDFGTEDMEKEVERLIGLGAKKLDEHEMPGFAWTVLADPVGNEFCVATHEG</sequence>
<dbReference type="Gene3D" id="3.10.180.10">
    <property type="entry name" value="2,3-Dihydroxybiphenyl 1,2-Dioxygenase, domain 1"/>
    <property type="match status" value="1"/>
</dbReference>
<dbReference type="InterPro" id="IPR029068">
    <property type="entry name" value="Glyas_Bleomycin-R_OHBP_Dase"/>
</dbReference>
<reference evidence="2 3" key="1">
    <citation type="journal article" date="2014" name="J. Biotechnol.">
        <title>Complete genome sequence of the actinobacterium Amycolatopsis japonica MG417-CF17(T) (=DSM 44213T) producing (S,S)-N,N'-ethylenediaminedisuccinic acid.</title>
        <authorList>
            <person name="Stegmann E."/>
            <person name="Albersmeier A."/>
            <person name="Spohn M."/>
            <person name="Gert H."/>
            <person name="Weber T."/>
            <person name="Wohlleben W."/>
            <person name="Kalinowski J."/>
            <person name="Ruckert C."/>
        </authorList>
    </citation>
    <scope>NUCLEOTIDE SEQUENCE [LARGE SCALE GENOMIC DNA]</scope>
    <source>
        <strain evidence="3">MG417-CF17 (DSM 44213)</strain>
    </source>
</reference>
<dbReference type="InterPro" id="IPR041581">
    <property type="entry name" value="Glyoxalase_6"/>
</dbReference>
<dbReference type="SUPFAM" id="SSF54593">
    <property type="entry name" value="Glyoxalase/Bleomycin resistance protein/Dihydroxybiphenyl dioxygenase"/>
    <property type="match status" value="1"/>
</dbReference>
<accession>A0A075ULB7</accession>
<dbReference type="Pfam" id="PF18029">
    <property type="entry name" value="Glyoxalase_6"/>
    <property type="match status" value="1"/>
</dbReference>
<dbReference type="PANTHER" id="PTHR35908:SF1">
    <property type="entry name" value="CONSERVED PROTEIN"/>
    <property type="match status" value="1"/>
</dbReference>
<proteinExistence type="predicted"/>
<gene>
    <name evidence="2" type="ORF">AJAP_10275</name>
</gene>
<dbReference type="STRING" id="208439.AJAP_10275"/>
<dbReference type="Proteomes" id="UP000028492">
    <property type="component" value="Chromosome"/>
</dbReference>
<dbReference type="EMBL" id="CP008953">
    <property type="protein sequence ID" value="AIG74952.1"/>
    <property type="molecule type" value="Genomic_DNA"/>
</dbReference>
<dbReference type="CDD" id="cd06587">
    <property type="entry name" value="VOC"/>
    <property type="match status" value="1"/>
</dbReference>
<dbReference type="PROSITE" id="PS51819">
    <property type="entry name" value="VOC"/>
    <property type="match status" value="1"/>
</dbReference>
<dbReference type="KEGG" id="aja:AJAP_10275"/>
<dbReference type="HOGENOM" id="CLU_108054_0_1_11"/>
<dbReference type="InterPro" id="IPR037523">
    <property type="entry name" value="VOC_core"/>
</dbReference>
<dbReference type="eggNOG" id="COG0346">
    <property type="taxonomic scope" value="Bacteria"/>
</dbReference>
<evidence type="ECO:0000313" key="2">
    <source>
        <dbReference type="EMBL" id="AIG74952.1"/>
    </source>
</evidence>
<evidence type="ECO:0000313" key="3">
    <source>
        <dbReference type="Proteomes" id="UP000028492"/>
    </source>
</evidence>
<dbReference type="AlphaFoldDB" id="A0A075ULB7"/>
<name>A0A075ULB7_9PSEU</name>